<evidence type="ECO:0000256" key="4">
    <source>
        <dbReference type="SAM" id="Coils"/>
    </source>
</evidence>
<comment type="caution">
    <text evidence="7">The sequence shown here is derived from an EMBL/GenBank/DDBJ whole genome shotgun (WGS) entry which is preliminary data.</text>
</comment>
<dbReference type="GO" id="GO:0006508">
    <property type="term" value="P:proteolysis"/>
    <property type="evidence" value="ECO:0007669"/>
    <property type="project" value="UniProtKB-KW"/>
</dbReference>
<keyword evidence="4" id="KW-0175">Coiled coil</keyword>
<dbReference type="SUPFAM" id="SSF54001">
    <property type="entry name" value="Cysteine proteinases"/>
    <property type="match status" value="1"/>
</dbReference>
<reference evidence="7" key="1">
    <citation type="journal article" date="2023" name="bioRxiv">
        <title>Improved chromosome-level genome assembly for marigold (Tagetes erecta).</title>
        <authorList>
            <person name="Jiang F."/>
            <person name="Yuan L."/>
            <person name="Wang S."/>
            <person name="Wang H."/>
            <person name="Xu D."/>
            <person name="Wang A."/>
            <person name="Fan W."/>
        </authorList>
    </citation>
    <scope>NUCLEOTIDE SEQUENCE</scope>
    <source>
        <strain evidence="7">WSJ</strain>
        <tissue evidence="7">Leaf</tissue>
    </source>
</reference>
<comment type="similarity">
    <text evidence="1">Belongs to the peptidase C48 family.</text>
</comment>
<dbReference type="AlphaFoldDB" id="A0AAD8KJR8"/>
<evidence type="ECO:0000256" key="2">
    <source>
        <dbReference type="ARBA" id="ARBA00022670"/>
    </source>
</evidence>
<evidence type="ECO:0000313" key="7">
    <source>
        <dbReference type="EMBL" id="KAK1424123.1"/>
    </source>
</evidence>
<evidence type="ECO:0000256" key="5">
    <source>
        <dbReference type="SAM" id="MobiDB-lite"/>
    </source>
</evidence>
<feature type="region of interest" description="Disordered" evidence="5">
    <location>
        <begin position="480"/>
        <end position="523"/>
    </location>
</feature>
<feature type="domain" description="Ubiquitin-like protease family profile" evidence="6">
    <location>
        <begin position="566"/>
        <end position="734"/>
    </location>
</feature>
<feature type="compositionally biased region" description="Basic and acidic residues" evidence="5">
    <location>
        <begin position="487"/>
        <end position="523"/>
    </location>
</feature>
<dbReference type="InterPro" id="IPR038765">
    <property type="entry name" value="Papain-like_cys_pep_sf"/>
</dbReference>
<keyword evidence="2" id="KW-0645">Protease</keyword>
<accession>A0AAD8KJR8</accession>
<dbReference type="PANTHER" id="PTHR33018">
    <property type="entry name" value="OS10G0338966 PROTEIN-RELATED"/>
    <property type="match status" value="1"/>
</dbReference>
<organism evidence="7 8">
    <name type="scientific">Tagetes erecta</name>
    <name type="common">African marigold</name>
    <dbReference type="NCBI Taxonomy" id="13708"/>
    <lineage>
        <taxon>Eukaryota</taxon>
        <taxon>Viridiplantae</taxon>
        <taxon>Streptophyta</taxon>
        <taxon>Embryophyta</taxon>
        <taxon>Tracheophyta</taxon>
        <taxon>Spermatophyta</taxon>
        <taxon>Magnoliopsida</taxon>
        <taxon>eudicotyledons</taxon>
        <taxon>Gunneridae</taxon>
        <taxon>Pentapetalae</taxon>
        <taxon>asterids</taxon>
        <taxon>campanulids</taxon>
        <taxon>Asterales</taxon>
        <taxon>Asteraceae</taxon>
        <taxon>Asteroideae</taxon>
        <taxon>Heliantheae alliance</taxon>
        <taxon>Tageteae</taxon>
        <taxon>Tagetes</taxon>
    </lineage>
</organism>
<dbReference type="Proteomes" id="UP001229421">
    <property type="component" value="Unassembled WGS sequence"/>
</dbReference>
<proteinExistence type="inferred from homology"/>
<dbReference type="Pfam" id="PF02902">
    <property type="entry name" value="Peptidase_C48"/>
    <property type="match status" value="1"/>
</dbReference>
<keyword evidence="3" id="KW-0378">Hydrolase</keyword>
<gene>
    <name evidence="7" type="ORF">QVD17_19438</name>
</gene>
<feature type="compositionally biased region" description="Polar residues" evidence="5">
    <location>
        <begin position="87"/>
        <end position="96"/>
    </location>
</feature>
<dbReference type="GO" id="GO:0008234">
    <property type="term" value="F:cysteine-type peptidase activity"/>
    <property type="evidence" value="ECO:0007669"/>
    <property type="project" value="InterPro"/>
</dbReference>
<evidence type="ECO:0000313" key="8">
    <source>
        <dbReference type="Proteomes" id="UP001229421"/>
    </source>
</evidence>
<dbReference type="PANTHER" id="PTHR33018:SF31">
    <property type="entry name" value="TRANSPOSASE, PTTA_EN_SPM, PLANT"/>
    <property type="match status" value="1"/>
</dbReference>
<feature type="region of interest" description="Disordered" evidence="5">
    <location>
        <begin position="75"/>
        <end position="98"/>
    </location>
</feature>
<name>A0AAD8KJR8_TARER</name>
<keyword evidence="8" id="KW-1185">Reference proteome</keyword>
<dbReference type="Gene3D" id="3.40.395.10">
    <property type="entry name" value="Adenoviral Proteinase, Chain A"/>
    <property type="match status" value="1"/>
</dbReference>
<evidence type="ECO:0000259" key="6">
    <source>
        <dbReference type="PROSITE" id="PS50600"/>
    </source>
</evidence>
<dbReference type="InterPro" id="IPR003653">
    <property type="entry name" value="Peptidase_C48_C"/>
</dbReference>
<evidence type="ECO:0000256" key="3">
    <source>
        <dbReference type="ARBA" id="ARBA00022801"/>
    </source>
</evidence>
<dbReference type="PROSITE" id="PS50600">
    <property type="entry name" value="ULP_PROTEASE"/>
    <property type="match status" value="1"/>
</dbReference>
<protein>
    <recommendedName>
        <fullName evidence="6">Ubiquitin-like protease family profile domain-containing protein</fullName>
    </recommendedName>
</protein>
<dbReference type="EMBL" id="JAUHHV010000005">
    <property type="protein sequence ID" value="KAK1424123.1"/>
    <property type="molecule type" value="Genomic_DNA"/>
</dbReference>
<feature type="coiled-coil region" evidence="4">
    <location>
        <begin position="322"/>
        <end position="356"/>
    </location>
</feature>
<sequence length="776" mass="89516">MDVVDTKLLDQAHLYVLRNTAIVEPYVEQHMLELKDLNPRASRNSTWLQNQHRRTFISWLKKEVEKRFFRDMDSTSASEYDQENKSQRGPTMNSKATKGKTIITYNKRGVPIGDEATKLSTFEGLVARTMVPISYATWKDVGDDTKEDSWRYVLANFVVDPKSRKQTLQSIGNKWRNFKHTLYKRYIEKQKNDPVERKILLTSNPPNKYPYLKKEDWKLFVAQRLSKNWEMQQTGKAEEEIDRVLLWKKARVLKTGGFDKDVQVIVDKIDKLQKSEGSEEVTCGTDDVLTQALGTKEQRGHVRGMGKFVTPQQYFYLPQTVKHFLDAEKKKYDQRFNKLEDELEKLKRGTINASEAESCQMWGDKEDFEDDPIEESFKSSDNSCYLGVGVASNIVAKGSIMSQICEEEFIEVTMEICLQGEALLPIPLEDEFIVKVKDAVGHILSWPRDLVVRCSDLEKVMAKPMRKSVKELACKHGKKRLREPDEESKKEKEKEKENGKLLEIKKEKEKEKESESVPREHEKKRIRIDKSAILKMSAHVVDGKLLKKGSIKVQCENDLFGYESFTYLTWNDFEAIYTCDELSGAIITSYMMFLYEQIKNGQKQDHGICFVSPTATSPSERKSKARHVNDSSKLVADRLSKRKDNDIILLPYNPGRHWVLAVVDMKTTTCYYLDSLRPSNVNTQLQKIINEAMALYFAHTTKKRVKVNWVNTWCPCQPGSTECGYYVMKFMKEIVDKGVEILVDDNVGGGKDEYTDADIDGIREECSSFGATIIFR</sequence>
<evidence type="ECO:0000256" key="1">
    <source>
        <dbReference type="ARBA" id="ARBA00005234"/>
    </source>
</evidence>